<protein>
    <submittedName>
        <fullName evidence="1">Uncharacterized protein</fullName>
    </submittedName>
</protein>
<organism evidence="1 2">
    <name type="scientific">Pseudomonas salomonii</name>
    <dbReference type="NCBI Taxonomy" id="191391"/>
    <lineage>
        <taxon>Bacteria</taxon>
        <taxon>Pseudomonadati</taxon>
        <taxon>Pseudomonadota</taxon>
        <taxon>Gammaproteobacteria</taxon>
        <taxon>Pseudomonadales</taxon>
        <taxon>Pseudomonadaceae</taxon>
        <taxon>Pseudomonas</taxon>
    </lineage>
</organism>
<evidence type="ECO:0000313" key="2">
    <source>
        <dbReference type="Proteomes" id="UP000561369"/>
    </source>
</evidence>
<accession>A0A7Y8KMQ8</accession>
<comment type="caution">
    <text evidence="1">The sequence shown here is derived from an EMBL/GenBank/DDBJ whole genome shotgun (WGS) entry which is preliminary data.</text>
</comment>
<gene>
    <name evidence="1" type="ORF">HX810_03205</name>
</gene>
<proteinExistence type="predicted"/>
<dbReference type="RefSeq" id="WP_177023606.1">
    <property type="nucleotide sequence ID" value="NZ_JACAQV010000005.1"/>
</dbReference>
<name>A0A7Y8KMQ8_9PSED</name>
<sequence length="154" mass="17534">MKKGKYEFYILLKDPERSRFASTRAMKTHLLNDWYVAADARDVHAVDVRPEDLQPECRFLLDNGWEEVEPADLVDVPIDRANHYVGKLPPYAYGADRSRVISIMCGDCGKVRWAALSKPFPGIEKLKAAGAVEYRAICLKCGYSAADSYNWYRP</sequence>
<dbReference type="EMBL" id="JACAQV010000005">
    <property type="protein sequence ID" value="NWF06682.1"/>
    <property type="molecule type" value="Genomic_DNA"/>
</dbReference>
<evidence type="ECO:0000313" key="1">
    <source>
        <dbReference type="EMBL" id="NWF06682.1"/>
    </source>
</evidence>
<dbReference type="AlphaFoldDB" id="A0A7Y8KMQ8"/>
<dbReference type="Proteomes" id="UP000561369">
    <property type="component" value="Unassembled WGS sequence"/>
</dbReference>
<reference evidence="1 2" key="1">
    <citation type="submission" date="2020-04" db="EMBL/GenBank/DDBJ databases">
        <title>Molecular characterization of pseudomonads from Agaricus bisporus reveal novel blotch 2 pathogens in Western Europe.</title>
        <authorList>
            <person name="Taparia T."/>
            <person name="Krijger M."/>
            <person name="Haynes E."/>
            <person name="Elpinstone J.G."/>
            <person name="Noble R."/>
            <person name="Van Der Wolf J."/>
        </authorList>
    </citation>
    <scope>NUCLEOTIDE SEQUENCE [LARGE SCALE GENOMIC DNA]</scope>
    <source>
        <strain evidence="1 2">IPO3765</strain>
    </source>
</reference>